<feature type="compositionally biased region" description="Acidic residues" evidence="1">
    <location>
        <begin position="35"/>
        <end position="52"/>
    </location>
</feature>
<reference evidence="3" key="1">
    <citation type="submission" date="2021-02" db="EMBL/GenBank/DDBJ databases">
        <authorList>
            <person name="Nowell W R."/>
        </authorList>
    </citation>
    <scope>NUCLEOTIDE SEQUENCE</scope>
</reference>
<sequence>MTYTSRLKDDDIAEELNREVDERSDSGLKLSSDSDGNDSDGNGDDKSDEEDNQNGGIGVQPTTTTAVPTQDNATLTNQINFTAPNNFICDSGLVHNLSVGASELDYFEDVISKDFFIRTAETINLQVDLCC</sequence>
<dbReference type="EMBL" id="CAJNOQ010010747">
    <property type="protein sequence ID" value="CAF1259838.1"/>
    <property type="molecule type" value="Genomic_DNA"/>
</dbReference>
<evidence type="ECO:0000313" key="5">
    <source>
        <dbReference type="EMBL" id="CAF4036547.1"/>
    </source>
</evidence>
<protein>
    <submittedName>
        <fullName evidence="3">Uncharacterized protein</fullName>
    </submittedName>
</protein>
<dbReference type="EMBL" id="CAJNOK010006981">
    <property type="protein sequence ID" value="CAF1020773.1"/>
    <property type="molecule type" value="Genomic_DNA"/>
</dbReference>
<dbReference type="EMBL" id="CAJOBA010006990">
    <property type="protein sequence ID" value="CAF3789293.1"/>
    <property type="molecule type" value="Genomic_DNA"/>
</dbReference>
<feature type="region of interest" description="Disordered" evidence="1">
    <location>
        <begin position="1"/>
        <end position="69"/>
    </location>
</feature>
<comment type="caution">
    <text evidence="3">The sequence shown here is derived from an EMBL/GenBank/DDBJ whole genome shotgun (WGS) entry which is preliminary data.</text>
</comment>
<dbReference type="Proteomes" id="UP000682733">
    <property type="component" value="Unassembled WGS sequence"/>
</dbReference>
<proteinExistence type="predicted"/>
<gene>
    <name evidence="3" type="ORF">GPM918_LOCUS26550</name>
    <name evidence="2" type="ORF">OVA965_LOCUS15494</name>
    <name evidence="5" type="ORF">SRO942_LOCUS26729</name>
    <name evidence="4" type="ORF">TMI583_LOCUS15495</name>
</gene>
<keyword evidence="6" id="KW-1185">Reference proteome</keyword>
<evidence type="ECO:0000313" key="3">
    <source>
        <dbReference type="EMBL" id="CAF1259838.1"/>
    </source>
</evidence>
<evidence type="ECO:0000313" key="6">
    <source>
        <dbReference type="Proteomes" id="UP000663829"/>
    </source>
</evidence>
<organism evidence="3 6">
    <name type="scientific">Didymodactylos carnosus</name>
    <dbReference type="NCBI Taxonomy" id="1234261"/>
    <lineage>
        <taxon>Eukaryota</taxon>
        <taxon>Metazoa</taxon>
        <taxon>Spiralia</taxon>
        <taxon>Gnathifera</taxon>
        <taxon>Rotifera</taxon>
        <taxon>Eurotatoria</taxon>
        <taxon>Bdelloidea</taxon>
        <taxon>Philodinida</taxon>
        <taxon>Philodinidae</taxon>
        <taxon>Didymodactylos</taxon>
    </lineage>
</organism>
<evidence type="ECO:0000313" key="2">
    <source>
        <dbReference type="EMBL" id="CAF1020773.1"/>
    </source>
</evidence>
<dbReference type="AlphaFoldDB" id="A0A815AWE5"/>
<dbReference type="Proteomes" id="UP000681722">
    <property type="component" value="Unassembled WGS sequence"/>
</dbReference>
<accession>A0A815AWE5</accession>
<evidence type="ECO:0000313" key="4">
    <source>
        <dbReference type="EMBL" id="CAF3789293.1"/>
    </source>
</evidence>
<name>A0A815AWE5_9BILA</name>
<evidence type="ECO:0000256" key="1">
    <source>
        <dbReference type="SAM" id="MobiDB-lite"/>
    </source>
</evidence>
<dbReference type="Proteomes" id="UP000677228">
    <property type="component" value="Unassembled WGS sequence"/>
</dbReference>
<feature type="compositionally biased region" description="Low complexity" evidence="1">
    <location>
        <begin position="59"/>
        <end position="69"/>
    </location>
</feature>
<dbReference type="EMBL" id="CAJOBC010018305">
    <property type="protein sequence ID" value="CAF4036547.1"/>
    <property type="molecule type" value="Genomic_DNA"/>
</dbReference>
<feature type="compositionally biased region" description="Basic and acidic residues" evidence="1">
    <location>
        <begin position="1"/>
        <end position="26"/>
    </location>
</feature>
<dbReference type="Proteomes" id="UP000663829">
    <property type="component" value="Unassembled WGS sequence"/>
</dbReference>